<keyword evidence="3" id="KW-0482">Metalloprotease</keyword>
<keyword evidence="3" id="KW-0645">Protease</keyword>
<dbReference type="RefSeq" id="WP_217776953.1">
    <property type="nucleotide sequence ID" value="NZ_JAHRWL010000001.1"/>
</dbReference>
<keyword evidence="3" id="KW-0378">Hydrolase</keyword>
<dbReference type="GO" id="GO:0008237">
    <property type="term" value="F:metallopeptidase activity"/>
    <property type="evidence" value="ECO:0007669"/>
    <property type="project" value="UniProtKB-KW"/>
</dbReference>
<feature type="transmembrane region" description="Helical" evidence="1">
    <location>
        <begin position="112"/>
        <end position="130"/>
    </location>
</feature>
<feature type="transmembrane region" description="Helical" evidence="1">
    <location>
        <begin position="181"/>
        <end position="201"/>
    </location>
</feature>
<reference evidence="3" key="1">
    <citation type="submission" date="2021-06" db="EMBL/GenBank/DDBJ databases">
        <title>Thalassococcus sp. CAU 1522 isolated from sea sand, Republic of Korea.</title>
        <authorList>
            <person name="Kim W."/>
        </authorList>
    </citation>
    <scope>NUCLEOTIDE SEQUENCE</scope>
    <source>
        <strain evidence="3">CAU 1522</strain>
    </source>
</reference>
<dbReference type="Proteomes" id="UP001166293">
    <property type="component" value="Unassembled WGS sequence"/>
</dbReference>
<evidence type="ECO:0000313" key="3">
    <source>
        <dbReference type="EMBL" id="MBV2359120.1"/>
    </source>
</evidence>
<dbReference type="InterPro" id="IPR003675">
    <property type="entry name" value="Rce1/LyrA-like_dom"/>
</dbReference>
<feature type="transmembrane region" description="Helical" evidence="1">
    <location>
        <begin position="233"/>
        <end position="254"/>
    </location>
</feature>
<dbReference type="PANTHER" id="PTHR35797">
    <property type="entry name" value="PROTEASE-RELATED"/>
    <property type="match status" value="1"/>
</dbReference>
<sequence>MNKHPKSPPGLARFFAITFGISWGFWALAGVLPSSARVLLVAGTFGPAVAALVVTWPNPAARRALMRRLVRWRIPVWVYLYSIGLPIGGVLLALVVARGLTGAGPIWPQPMAPIVPVAVFAYVLVFSVAGEELGWRGYALPALLPRYGPVAASLGLGVVWAVWHAPLFLMPGNFHSAIPPMLFAAQIVASSLVYTHLHLAAGASLLPAHLFHTAFNTAVGLFPVLPQSRGGDITALTVAVALLCGVAAITALRIRTRVGLDPRADAGGYRDRHDG</sequence>
<proteinExistence type="predicted"/>
<dbReference type="EMBL" id="JAHRWL010000001">
    <property type="protein sequence ID" value="MBV2359120.1"/>
    <property type="molecule type" value="Genomic_DNA"/>
</dbReference>
<dbReference type="InterPro" id="IPR042150">
    <property type="entry name" value="MmRce1-like"/>
</dbReference>
<feature type="transmembrane region" description="Helical" evidence="1">
    <location>
        <begin position="12"/>
        <end position="31"/>
    </location>
</feature>
<feature type="transmembrane region" description="Helical" evidence="1">
    <location>
        <begin position="38"/>
        <end position="56"/>
    </location>
</feature>
<accession>A0ABS6N541</accession>
<keyword evidence="1" id="KW-0812">Transmembrane</keyword>
<organism evidence="3 4">
    <name type="scientific">Thalassococcus arenae</name>
    <dbReference type="NCBI Taxonomy" id="2851652"/>
    <lineage>
        <taxon>Bacteria</taxon>
        <taxon>Pseudomonadati</taxon>
        <taxon>Pseudomonadota</taxon>
        <taxon>Alphaproteobacteria</taxon>
        <taxon>Rhodobacterales</taxon>
        <taxon>Roseobacteraceae</taxon>
        <taxon>Thalassococcus</taxon>
    </lineage>
</organism>
<comment type="caution">
    <text evidence="3">The sequence shown here is derived from an EMBL/GenBank/DDBJ whole genome shotgun (WGS) entry which is preliminary data.</text>
</comment>
<evidence type="ECO:0000259" key="2">
    <source>
        <dbReference type="Pfam" id="PF02517"/>
    </source>
</evidence>
<keyword evidence="4" id="KW-1185">Reference proteome</keyword>
<keyword evidence="1" id="KW-1133">Transmembrane helix</keyword>
<protein>
    <submittedName>
        <fullName evidence="3">CPBP family intramembrane metalloprotease</fullName>
    </submittedName>
</protein>
<evidence type="ECO:0000313" key="4">
    <source>
        <dbReference type="Proteomes" id="UP001166293"/>
    </source>
</evidence>
<evidence type="ECO:0000256" key="1">
    <source>
        <dbReference type="SAM" id="Phobius"/>
    </source>
</evidence>
<keyword evidence="1" id="KW-0472">Membrane</keyword>
<dbReference type="PANTHER" id="PTHR35797:SF1">
    <property type="entry name" value="PROTEASE"/>
    <property type="match status" value="1"/>
</dbReference>
<gene>
    <name evidence="3" type="ORF">KUH32_04975</name>
</gene>
<feature type="transmembrane region" description="Helical" evidence="1">
    <location>
        <begin position="150"/>
        <end position="169"/>
    </location>
</feature>
<dbReference type="Pfam" id="PF02517">
    <property type="entry name" value="Rce1-like"/>
    <property type="match status" value="1"/>
</dbReference>
<feature type="domain" description="CAAX prenyl protease 2/Lysostaphin resistance protein A-like" evidence="2">
    <location>
        <begin position="116"/>
        <end position="217"/>
    </location>
</feature>
<name>A0ABS6N541_9RHOB</name>
<feature type="transmembrane region" description="Helical" evidence="1">
    <location>
        <begin position="76"/>
        <end position="100"/>
    </location>
</feature>